<keyword evidence="3" id="KW-1185">Reference proteome</keyword>
<sequence length="146" mass="16463">MAMNVGTFYLIAHELSYHASTGGKRTIMRDSAFAIKKCRFQASNEENTELVDMCADVRRLPILEALYIKETNPKLNVQANDLQALPSMKRTKANNSLLTEKKSEDQTTNKRLPLTETRSRSYLPISDATRLRGRQTSSINSASPRI</sequence>
<gene>
    <name evidence="2" type="ORF">GWK47_014169</name>
</gene>
<comment type="caution">
    <text evidence="2">The sequence shown here is derived from an EMBL/GenBank/DDBJ whole genome shotgun (WGS) entry which is preliminary data.</text>
</comment>
<protein>
    <submittedName>
        <fullName evidence="2">Uncharacterized protein</fullName>
    </submittedName>
</protein>
<feature type="region of interest" description="Disordered" evidence="1">
    <location>
        <begin position="86"/>
        <end position="146"/>
    </location>
</feature>
<name>A0A8J4XX96_CHIOP</name>
<evidence type="ECO:0000256" key="1">
    <source>
        <dbReference type="SAM" id="MobiDB-lite"/>
    </source>
</evidence>
<evidence type="ECO:0000313" key="3">
    <source>
        <dbReference type="Proteomes" id="UP000770661"/>
    </source>
</evidence>
<dbReference type="EMBL" id="JACEEZ010020542">
    <property type="protein sequence ID" value="KAG0714429.1"/>
    <property type="molecule type" value="Genomic_DNA"/>
</dbReference>
<dbReference type="AlphaFoldDB" id="A0A8J4XX96"/>
<proteinExistence type="predicted"/>
<feature type="compositionally biased region" description="Basic and acidic residues" evidence="1">
    <location>
        <begin position="99"/>
        <end position="108"/>
    </location>
</feature>
<evidence type="ECO:0000313" key="2">
    <source>
        <dbReference type="EMBL" id="KAG0714429.1"/>
    </source>
</evidence>
<dbReference type="Proteomes" id="UP000770661">
    <property type="component" value="Unassembled WGS sequence"/>
</dbReference>
<reference evidence="2" key="1">
    <citation type="submission" date="2020-07" db="EMBL/GenBank/DDBJ databases">
        <title>The High-quality genome of the commercially important snow crab, Chionoecetes opilio.</title>
        <authorList>
            <person name="Jeong J.-H."/>
            <person name="Ryu S."/>
        </authorList>
    </citation>
    <scope>NUCLEOTIDE SEQUENCE</scope>
    <source>
        <strain evidence="2">MADBK_172401_WGS</strain>
        <tissue evidence="2">Digestive gland</tissue>
    </source>
</reference>
<organism evidence="2 3">
    <name type="scientific">Chionoecetes opilio</name>
    <name type="common">Atlantic snow crab</name>
    <name type="synonym">Cancer opilio</name>
    <dbReference type="NCBI Taxonomy" id="41210"/>
    <lineage>
        <taxon>Eukaryota</taxon>
        <taxon>Metazoa</taxon>
        <taxon>Ecdysozoa</taxon>
        <taxon>Arthropoda</taxon>
        <taxon>Crustacea</taxon>
        <taxon>Multicrustacea</taxon>
        <taxon>Malacostraca</taxon>
        <taxon>Eumalacostraca</taxon>
        <taxon>Eucarida</taxon>
        <taxon>Decapoda</taxon>
        <taxon>Pleocyemata</taxon>
        <taxon>Brachyura</taxon>
        <taxon>Eubrachyura</taxon>
        <taxon>Majoidea</taxon>
        <taxon>Majidae</taxon>
        <taxon>Chionoecetes</taxon>
    </lineage>
</organism>
<accession>A0A8J4XX96</accession>
<feature type="compositionally biased region" description="Polar residues" evidence="1">
    <location>
        <begin position="134"/>
        <end position="146"/>
    </location>
</feature>